<organism evidence="1 2">
    <name type="scientific">Rubrimonas cliftonensis</name>
    <dbReference type="NCBI Taxonomy" id="89524"/>
    <lineage>
        <taxon>Bacteria</taxon>
        <taxon>Pseudomonadati</taxon>
        <taxon>Pseudomonadota</taxon>
        <taxon>Alphaproteobacteria</taxon>
        <taxon>Rhodobacterales</taxon>
        <taxon>Paracoccaceae</taxon>
        <taxon>Rubrimonas</taxon>
    </lineage>
</organism>
<accession>A0A1H4FNX7</accession>
<protein>
    <submittedName>
        <fullName evidence="1">Uncharacterized protein</fullName>
    </submittedName>
</protein>
<dbReference type="Proteomes" id="UP000198703">
    <property type="component" value="Unassembled WGS sequence"/>
</dbReference>
<evidence type="ECO:0000313" key="2">
    <source>
        <dbReference type="Proteomes" id="UP000198703"/>
    </source>
</evidence>
<sequence>MREDAAAGRPFTAALVVGRLRGGVPAPGCFELDDDLGRGPADREDQGVFHARIYGDALTLRTDRPRSPLAASRVAQGDR</sequence>
<reference evidence="1 2" key="1">
    <citation type="submission" date="2016-10" db="EMBL/GenBank/DDBJ databases">
        <authorList>
            <person name="de Groot N.N."/>
        </authorList>
    </citation>
    <scope>NUCLEOTIDE SEQUENCE [LARGE SCALE GENOMIC DNA]</scope>
    <source>
        <strain evidence="1 2">DSM 15345</strain>
    </source>
</reference>
<keyword evidence="2" id="KW-1185">Reference proteome</keyword>
<dbReference type="EMBL" id="FNQM01000026">
    <property type="protein sequence ID" value="SEA99004.1"/>
    <property type="molecule type" value="Genomic_DNA"/>
</dbReference>
<proteinExistence type="predicted"/>
<dbReference type="AlphaFoldDB" id="A0A1H4FNX7"/>
<evidence type="ECO:0000313" key="1">
    <source>
        <dbReference type="EMBL" id="SEA99004.1"/>
    </source>
</evidence>
<name>A0A1H4FNX7_9RHOB</name>
<gene>
    <name evidence="1" type="ORF">SAMN05444370_1267</name>
</gene>